<dbReference type="Proteomes" id="UP001055093">
    <property type="component" value="Unassembled WGS sequence"/>
</dbReference>
<evidence type="ECO:0000256" key="1">
    <source>
        <dbReference type="ARBA" id="ARBA00000085"/>
    </source>
</evidence>
<dbReference type="EMBL" id="BPRE01000008">
    <property type="protein sequence ID" value="GJE76242.1"/>
    <property type="molecule type" value="Genomic_DNA"/>
</dbReference>
<keyword evidence="16" id="KW-0675">Receptor</keyword>
<dbReference type="InterPro" id="IPR001610">
    <property type="entry name" value="PAC"/>
</dbReference>
<keyword evidence="14" id="KW-0157">Chromophore</keyword>
<keyword evidence="7" id="KW-0285">Flavoprotein</keyword>
<evidence type="ECO:0000256" key="3">
    <source>
        <dbReference type="ARBA" id="ARBA00021740"/>
    </source>
</evidence>
<evidence type="ECO:0000313" key="22">
    <source>
        <dbReference type="Proteomes" id="UP001055093"/>
    </source>
</evidence>
<dbReference type="InterPro" id="IPR035965">
    <property type="entry name" value="PAS-like_dom_sf"/>
</dbReference>
<dbReference type="Pfam" id="PF01590">
    <property type="entry name" value="GAF"/>
    <property type="match status" value="1"/>
</dbReference>
<keyword evidence="13" id="KW-0067">ATP-binding</keyword>
<dbReference type="PROSITE" id="PS50113">
    <property type="entry name" value="PAC"/>
    <property type="match status" value="1"/>
</dbReference>
<dbReference type="SUPFAM" id="SSF55785">
    <property type="entry name" value="PYP-like sensor domain (PAS domain)"/>
    <property type="match status" value="2"/>
</dbReference>
<dbReference type="InterPro" id="IPR003018">
    <property type="entry name" value="GAF"/>
</dbReference>
<evidence type="ECO:0000256" key="13">
    <source>
        <dbReference type="ARBA" id="ARBA00022840"/>
    </source>
</evidence>
<dbReference type="RefSeq" id="WP_238308119.1">
    <property type="nucleotide sequence ID" value="NZ_BPRE01000008.1"/>
</dbReference>
<proteinExistence type="predicted"/>
<dbReference type="SUPFAM" id="SSF55781">
    <property type="entry name" value="GAF domain-like"/>
    <property type="match status" value="2"/>
</dbReference>
<keyword evidence="10" id="KW-0677">Repeat</keyword>
<keyword evidence="8" id="KW-0288">FMN</keyword>
<evidence type="ECO:0000256" key="9">
    <source>
        <dbReference type="ARBA" id="ARBA00022679"/>
    </source>
</evidence>
<evidence type="ECO:0000256" key="7">
    <source>
        <dbReference type="ARBA" id="ARBA00022630"/>
    </source>
</evidence>
<dbReference type="EC" id="2.7.13.3" evidence="2"/>
<feature type="domain" description="PAC" evidence="20">
    <location>
        <begin position="616"/>
        <end position="669"/>
    </location>
</feature>
<comment type="caution">
    <text evidence="21">The sequence shown here is derived from an EMBL/GenBank/DDBJ whole genome shotgun (WGS) entry which is preliminary data.</text>
</comment>
<dbReference type="InterPro" id="IPR011006">
    <property type="entry name" value="CheY-like_superfamily"/>
</dbReference>
<sequence length="1015" mass="111087">MAEWPSVPSPMARRIRALDWTATTFGPIEHWPLNLRSIVDLMLGAPGPAAIGWGADQSTLFNDAFADLIGGDAAALLGRPFREIWADRETSEITAAVLAGKVRLGSDQYRELPHRADRPFAWLTSSWTPLYDGGGTPIGFYLASFETTEAVLAKRALQEREIQQAYLLRLSDGLRALSDPVAIQREACRQLGEQLRTDHAYHVVLHPAEGVAVIEQDYTRGGVRSFVGSYSLAVLHWFVPLYRKGQPIVVADMRTTDLVPEPERTTLAADGVVAWIAVPLMSRGELVGALCVVRGEAFAWSEADVALVSETGERIWTAIQRARAETLAQENDRHRLFLQEVRLRRTDGQYRGASRAGQPLGMDRFVSLSVDIAERHRAEERLRRNNALLNAINHIFDVTLGAASESELADIALKVAAELVASPVGFMGATNPRTGRLDTLAIFRSCEDSGKRHSAAALEGAVRSLYEPASCHNLAPSNPYQSPGSVLLLPIKQDGAVIGVVALAGRSGGYRPEDREAAEALAPAIGHALLSKRAETGLRESEQRFRQFAQASFDFLWILNAETFEGEFASPAVQRVWGIDPDASLGDARVWATHLVPEDRPAAFARLERVRNGETAVYEFRILRPSDGAFRWLRTHTFPIVDEDGRVRRIGGITTDVTDIHQAEHHQRVLLAELQHRVRNIMALIRSIVVRSAERAESVSDYAALVSGRLVTLARVQSRLTRAPQAGIAISTILRDELAARAEHDDQYDLAGLEIELAPKAAEVLTLAIHELTTNALKYGALSSSGGRVTVRWQRIERKDIPWLSLLWTETGGRASIEPAQGQGQRRGFGTELIEGLIPYELCGNGRIELTPEGACCQLEFPLTNGASILETHAPPPTSVNGGSLDMTGQAALDGHRILVVENEFYLANDTARALNRVGATVLGPYSDEATALRSLDRNRPTGAVMNINLGRQAAFGLARALTERGIPFVFVTGYEAEAIPPEFADVPRLEKPVELRRIVGSLARQLGEQPLNPA</sequence>
<dbReference type="InterPro" id="IPR000700">
    <property type="entry name" value="PAS-assoc_C"/>
</dbReference>
<keyword evidence="4" id="KW-0600">Photoreceptor protein</keyword>
<comment type="caution">
    <text evidence="17">Lacks conserved residue(s) required for the propagation of feature annotation.</text>
</comment>
<evidence type="ECO:0000256" key="12">
    <source>
        <dbReference type="ARBA" id="ARBA00022777"/>
    </source>
</evidence>
<keyword evidence="12" id="KW-0418">Kinase</keyword>
<dbReference type="PROSITE" id="PS50110">
    <property type="entry name" value="RESPONSE_REGULATORY"/>
    <property type="match status" value="1"/>
</dbReference>
<keyword evidence="5" id="KW-0597">Phosphoprotein</keyword>
<dbReference type="SMART" id="SM00091">
    <property type="entry name" value="PAS"/>
    <property type="match status" value="2"/>
</dbReference>
<evidence type="ECO:0000256" key="17">
    <source>
        <dbReference type="PROSITE-ProRule" id="PRU00169"/>
    </source>
</evidence>
<protein>
    <recommendedName>
        <fullName evidence="3">Blue-light-activated histidine kinase</fullName>
        <ecNumber evidence="2">2.7.13.3</ecNumber>
    </recommendedName>
</protein>
<keyword evidence="15" id="KW-0843">Virulence</keyword>
<dbReference type="Pfam" id="PF08447">
    <property type="entry name" value="PAS_3"/>
    <property type="match status" value="1"/>
</dbReference>
<dbReference type="Gene3D" id="3.30.450.20">
    <property type="entry name" value="PAS domain"/>
    <property type="match status" value="2"/>
</dbReference>
<gene>
    <name evidence="21" type="ORF">BGCPKDLD_2834</name>
</gene>
<dbReference type="PROSITE" id="PS50112">
    <property type="entry name" value="PAS"/>
    <property type="match status" value="1"/>
</dbReference>
<dbReference type="CDD" id="cd00130">
    <property type="entry name" value="PAS"/>
    <property type="match status" value="2"/>
</dbReference>
<feature type="domain" description="Response regulatory" evidence="18">
    <location>
        <begin position="897"/>
        <end position="1007"/>
    </location>
</feature>
<evidence type="ECO:0000256" key="6">
    <source>
        <dbReference type="ARBA" id="ARBA00022606"/>
    </source>
</evidence>
<dbReference type="Pfam" id="PF13185">
    <property type="entry name" value="GAF_2"/>
    <property type="match status" value="1"/>
</dbReference>
<dbReference type="InterPro" id="IPR036890">
    <property type="entry name" value="HATPase_C_sf"/>
</dbReference>
<dbReference type="InterPro" id="IPR001789">
    <property type="entry name" value="Sig_transdc_resp-reg_receiver"/>
</dbReference>
<dbReference type="PANTHER" id="PTHR41523">
    <property type="entry name" value="TWO-COMPONENT SYSTEM SENSOR PROTEIN"/>
    <property type="match status" value="1"/>
</dbReference>
<dbReference type="InterPro" id="IPR029016">
    <property type="entry name" value="GAF-like_dom_sf"/>
</dbReference>
<dbReference type="InterPro" id="IPR013655">
    <property type="entry name" value="PAS_fold_3"/>
</dbReference>
<feature type="domain" description="PAS" evidence="19">
    <location>
        <begin position="541"/>
        <end position="614"/>
    </location>
</feature>
<evidence type="ECO:0000256" key="4">
    <source>
        <dbReference type="ARBA" id="ARBA00022543"/>
    </source>
</evidence>
<keyword evidence="9" id="KW-0808">Transferase</keyword>
<evidence type="ECO:0000256" key="16">
    <source>
        <dbReference type="ARBA" id="ARBA00023170"/>
    </source>
</evidence>
<dbReference type="InterPro" id="IPR013656">
    <property type="entry name" value="PAS_4"/>
</dbReference>
<comment type="catalytic activity">
    <reaction evidence="1">
        <text>ATP + protein L-histidine = ADP + protein N-phospho-L-histidine.</text>
        <dbReference type="EC" id="2.7.13.3"/>
    </reaction>
</comment>
<dbReference type="Pfam" id="PF07536">
    <property type="entry name" value="HWE_HK"/>
    <property type="match status" value="1"/>
</dbReference>
<dbReference type="Pfam" id="PF08448">
    <property type="entry name" value="PAS_4"/>
    <property type="match status" value="1"/>
</dbReference>
<keyword evidence="22" id="KW-1185">Reference proteome</keyword>
<dbReference type="SMART" id="SM00065">
    <property type="entry name" value="GAF"/>
    <property type="match status" value="2"/>
</dbReference>
<dbReference type="SMART" id="SM00911">
    <property type="entry name" value="HWE_HK"/>
    <property type="match status" value="1"/>
</dbReference>
<evidence type="ECO:0000259" key="18">
    <source>
        <dbReference type="PROSITE" id="PS50110"/>
    </source>
</evidence>
<dbReference type="InterPro" id="IPR011102">
    <property type="entry name" value="Sig_transdc_His_kinase_HWE"/>
</dbReference>
<organism evidence="21 22">
    <name type="scientific">Methylorubrum suomiense</name>
    <dbReference type="NCBI Taxonomy" id="144191"/>
    <lineage>
        <taxon>Bacteria</taxon>
        <taxon>Pseudomonadati</taxon>
        <taxon>Pseudomonadota</taxon>
        <taxon>Alphaproteobacteria</taxon>
        <taxon>Hyphomicrobiales</taxon>
        <taxon>Methylobacteriaceae</taxon>
        <taxon>Methylorubrum</taxon>
    </lineage>
</organism>
<evidence type="ECO:0000256" key="15">
    <source>
        <dbReference type="ARBA" id="ARBA00023026"/>
    </source>
</evidence>
<evidence type="ECO:0000256" key="8">
    <source>
        <dbReference type="ARBA" id="ARBA00022643"/>
    </source>
</evidence>
<evidence type="ECO:0000259" key="20">
    <source>
        <dbReference type="PROSITE" id="PS50113"/>
    </source>
</evidence>
<dbReference type="Gene3D" id="3.40.50.2300">
    <property type="match status" value="1"/>
</dbReference>
<dbReference type="InterPro" id="IPR000014">
    <property type="entry name" value="PAS"/>
</dbReference>
<reference evidence="21" key="1">
    <citation type="journal article" date="2021" name="Front. Microbiol.">
        <title>Comprehensive Comparative Genomics and Phenotyping of Methylobacterium Species.</title>
        <authorList>
            <person name="Alessa O."/>
            <person name="Ogura Y."/>
            <person name="Fujitani Y."/>
            <person name="Takami H."/>
            <person name="Hayashi T."/>
            <person name="Sahin N."/>
            <person name="Tani A."/>
        </authorList>
    </citation>
    <scope>NUCLEOTIDE SEQUENCE</scope>
    <source>
        <strain evidence="21">DSM 14458</strain>
    </source>
</reference>
<evidence type="ECO:0000256" key="10">
    <source>
        <dbReference type="ARBA" id="ARBA00022737"/>
    </source>
</evidence>
<evidence type="ECO:0000259" key="19">
    <source>
        <dbReference type="PROSITE" id="PS50112"/>
    </source>
</evidence>
<evidence type="ECO:0000256" key="5">
    <source>
        <dbReference type="ARBA" id="ARBA00022553"/>
    </source>
</evidence>
<name>A0ABQ4UVJ5_9HYPH</name>
<dbReference type="Gene3D" id="3.30.450.40">
    <property type="match status" value="2"/>
</dbReference>
<evidence type="ECO:0000256" key="14">
    <source>
        <dbReference type="ARBA" id="ARBA00022991"/>
    </source>
</evidence>
<reference evidence="21" key="2">
    <citation type="submission" date="2021-08" db="EMBL/GenBank/DDBJ databases">
        <authorList>
            <person name="Tani A."/>
            <person name="Ola A."/>
            <person name="Ogura Y."/>
            <person name="Katsura K."/>
            <person name="Hayashi T."/>
        </authorList>
    </citation>
    <scope>NUCLEOTIDE SEQUENCE</scope>
    <source>
        <strain evidence="21">DSM 14458</strain>
    </source>
</reference>
<keyword evidence="11" id="KW-0547">Nucleotide-binding</keyword>
<evidence type="ECO:0000256" key="11">
    <source>
        <dbReference type="ARBA" id="ARBA00022741"/>
    </source>
</evidence>
<dbReference type="SMART" id="SM00086">
    <property type="entry name" value="PAC"/>
    <property type="match status" value="1"/>
</dbReference>
<keyword evidence="6" id="KW-0716">Sensory transduction</keyword>
<evidence type="ECO:0000256" key="2">
    <source>
        <dbReference type="ARBA" id="ARBA00012438"/>
    </source>
</evidence>
<dbReference type="NCBIfam" id="TIGR00229">
    <property type="entry name" value="sensory_box"/>
    <property type="match status" value="1"/>
</dbReference>
<evidence type="ECO:0000313" key="21">
    <source>
        <dbReference type="EMBL" id="GJE76242.1"/>
    </source>
</evidence>
<dbReference type="SUPFAM" id="SSF52172">
    <property type="entry name" value="CheY-like"/>
    <property type="match status" value="1"/>
</dbReference>
<dbReference type="PANTHER" id="PTHR41523:SF8">
    <property type="entry name" value="ETHYLENE RESPONSE SENSOR PROTEIN"/>
    <property type="match status" value="1"/>
</dbReference>
<accession>A0ABQ4UVJ5</accession>
<dbReference type="Gene3D" id="3.30.565.10">
    <property type="entry name" value="Histidine kinase-like ATPase, C-terminal domain"/>
    <property type="match status" value="1"/>
</dbReference>